<proteinExistence type="inferred from homology"/>
<keyword evidence="11" id="KW-1185">Reference proteome</keyword>
<reference evidence="10" key="1">
    <citation type="submission" date="2022-10" db="EMBL/GenBank/DDBJ databases">
        <title>Cytochrome P450 Catalyzes Benzene Ring Formation in the Biosynthesis of Trialkyl-Substituted Aromatic Polyketides.</title>
        <authorList>
            <person name="Zhao E."/>
            <person name="Ge H."/>
        </authorList>
    </citation>
    <scope>NUCLEOTIDE SEQUENCE</scope>
    <source>
        <strain evidence="10">NA0869</strain>
    </source>
</reference>
<feature type="transmembrane region" description="Helical" evidence="8">
    <location>
        <begin position="271"/>
        <end position="292"/>
    </location>
</feature>
<gene>
    <name evidence="10" type="ORF">OGH68_03265</name>
</gene>
<evidence type="ECO:0000256" key="3">
    <source>
        <dbReference type="ARBA" id="ARBA00022475"/>
    </source>
</evidence>
<dbReference type="PANTHER" id="PTHR42703">
    <property type="entry name" value="NADH DEHYDROGENASE"/>
    <property type="match status" value="1"/>
</dbReference>
<feature type="domain" description="NADH:quinone oxidoreductase/Mrp antiporter transmembrane" evidence="9">
    <location>
        <begin position="131"/>
        <end position="418"/>
    </location>
</feature>
<dbReference type="NCBIfam" id="NF009308">
    <property type="entry name" value="PRK12665.1"/>
    <property type="match status" value="1"/>
</dbReference>
<evidence type="ECO:0000259" key="9">
    <source>
        <dbReference type="Pfam" id="PF00361"/>
    </source>
</evidence>
<dbReference type="InterPro" id="IPR001750">
    <property type="entry name" value="ND/Mrp_TM"/>
</dbReference>
<dbReference type="InterPro" id="IPR003918">
    <property type="entry name" value="NADH_UbQ_OxRdtase"/>
</dbReference>
<comment type="similarity">
    <text evidence="2">Belongs to the CPA3 antiporters (TC 2.A.63) subunit D family.</text>
</comment>
<feature type="transmembrane region" description="Helical" evidence="8">
    <location>
        <begin position="460"/>
        <end position="480"/>
    </location>
</feature>
<feature type="transmembrane region" description="Helical" evidence="8">
    <location>
        <begin position="364"/>
        <end position="385"/>
    </location>
</feature>
<keyword evidence="3" id="KW-1003">Cell membrane</keyword>
<accession>A0ABY6I495</accession>
<feature type="transmembrane region" description="Helical" evidence="8">
    <location>
        <begin position="405"/>
        <end position="426"/>
    </location>
</feature>
<evidence type="ECO:0000256" key="7">
    <source>
        <dbReference type="RuleBase" id="RU000320"/>
    </source>
</evidence>
<feature type="transmembrane region" description="Helical" evidence="8">
    <location>
        <begin position="330"/>
        <end position="352"/>
    </location>
</feature>
<name>A0ABY6I495_STRPE</name>
<evidence type="ECO:0000256" key="5">
    <source>
        <dbReference type="ARBA" id="ARBA00022989"/>
    </source>
</evidence>
<evidence type="ECO:0000313" key="10">
    <source>
        <dbReference type="EMBL" id="UYQ60580.1"/>
    </source>
</evidence>
<comment type="subcellular location">
    <subcellularLocation>
        <location evidence="1">Cell membrane</location>
        <topology evidence="1">Multi-pass membrane protein</topology>
    </subcellularLocation>
    <subcellularLocation>
        <location evidence="7">Membrane</location>
        <topology evidence="7">Multi-pass membrane protein</topology>
    </subcellularLocation>
</comment>
<evidence type="ECO:0000256" key="2">
    <source>
        <dbReference type="ARBA" id="ARBA00005346"/>
    </source>
</evidence>
<feature type="transmembrane region" description="Helical" evidence="8">
    <location>
        <begin position="238"/>
        <end position="259"/>
    </location>
</feature>
<evidence type="ECO:0000313" key="11">
    <source>
        <dbReference type="Proteomes" id="UP001163878"/>
    </source>
</evidence>
<evidence type="ECO:0000256" key="8">
    <source>
        <dbReference type="SAM" id="Phobius"/>
    </source>
</evidence>
<feature type="transmembrane region" description="Helical" evidence="8">
    <location>
        <begin position="299"/>
        <end position="318"/>
    </location>
</feature>
<feature type="transmembrane region" description="Helical" evidence="8">
    <location>
        <begin position="164"/>
        <end position="186"/>
    </location>
</feature>
<dbReference type="Proteomes" id="UP001163878">
    <property type="component" value="Chromosome"/>
</dbReference>
<feature type="transmembrane region" description="Helical" evidence="8">
    <location>
        <begin position="6"/>
        <end position="24"/>
    </location>
</feature>
<keyword evidence="6 8" id="KW-0472">Membrane</keyword>
<dbReference type="EMBL" id="CP107567">
    <property type="protein sequence ID" value="UYQ60580.1"/>
    <property type="molecule type" value="Genomic_DNA"/>
</dbReference>
<dbReference type="PRINTS" id="PR01437">
    <property type="entry name" value="NUOXDRDTASE4"/>
</dbReference>
<dbReference type="PANTHER" id="PTHR42703:SF1">
    <property type="entry name" value="NA(+)_H(+) ANTIPORTER SUBUNIT D1"/>
    <property type="match status" value="1"/>
</dbReference>
<dbReference type="InterPro" id="IPR050586">
    <property type="entry name" value="CPA3_Na-H_Antiporter_D"/>
</dbReference>
<protein>
    <submittedName>
        <fullName evidence="10">Na+/H+ antiporter subunit D</fullName>
    </submittedName>
</protein>
<feature type="transmembrane region" description="Helical" evidence="8">
    <location>
        <begin position="109"/>
        <end position="127"/>
    </location>
</feature>
<feature type="transmembrane region" description="Helical" evidence="8">
    <location>
        <begin position="206"/>
        <end position="231"/>
    </location>
</feature>
<evidence type="ECO:0000256" key="6">
    <source>
        <dbReference type="ARBA" id="ARBA00023136"/>
    </source>
</evidence>
<keyword evidence="4 7" id="KW-0812">Transmembrane</keyword>
<sequence length="512" mass="52662">MTDILLAVPVMLPVLAAGVLLFNLPRALVRAISIAVLTCVLAASIALFTVADERGPVAVHAGGWPPPLGIALVADRLSALLLMVSVLVALAVLLFAVGQGTADHRPGTAAVLHPAYLLLFGGVALAYLTADLFNLFVAFEVMLAASYVLITLDANEPRTRAGMTYTIVSLTSSLLLITVVALVYAATGTVTLAELPERLAALPGELRSALGLLMLVVFGIKAAVVPLHFWLPDSYPTAPAPITAVFAALLTKVAVYAVLRTQTMLFPRTGMWLLLAVVAIAALLVGILGALAQDDINRLLSFTLVSHIGFMLLGLALFDVAGLTGTILYVVHHIVVQATLFLVAGLVVRTAGTTALHRMDGRTAATGTAIAVLFALPALSLAGIPPLSGFVAKLALLRAAATAGTAGHVLAAAALLTSLLTLYAMARVWNTAFSGTRPAPSPPPPEGGAAAPRTVRRGTALMLAATAGMALTGVAIAAGAGPLSRVGERAAEDLLDPREYRAAVLGEEGGQR</sequence>
<keyword evidence="5 8" id="KW-1133">Transmembrane helix</keyword>
<dbReference type="Pfam" id="PF00361">
    <property type="entry name" value="Proton_antipo_M"/>
    <property type="match status" value="1"/>
</dbReference>
<evidence type="ECO:0000256" key="1">
    <source>
        <dbReference type="ARBA" id="ARBA00004651"/>
    </source>
</evidence>
<feature type="transmembrane region" description="Helical" evidence="8">
    <location>
        <begin position="133"/>
        <end position="152"/>
    </location>
</feature>
<evidence type="ECO:0000256" key="4">
    <source>
        <dbReference type="ARBA" id="ARBA00022692"/>
    </source>
</evidence>
<feature type="transmembrane region" description="Helical" evidence="8">
    <location>
        <begin position="31"/>
        <end position="51"/>
    </location>
</feature>
<feature type="transmembrane region" description="Helical" evidence="8">
    <location>
        <begin position="77"/>
        <end position="97"/>
    </location>
</feature>
<organism evidence="10 11">
    <name type="scientific">Streptomyces peucetius</name>
    <dbReference type="NCBI Taxonomy" id="1950"/>
    <lineage>
        <taxon>Bacteria</taxon>
        <taxon>Bacillati</taxon>
        <taxon>Actinomycetota</taxon>
        <taxon>Actinomycetes</taxon>
        <taxon>Kitasatosporales</taxon>
        <taxon>Streptomycetaceae</taxon>
        <taxon>Streptomyces</taxon>
    </lineage>
</organism>